<protein>
    <submittedName>
        <fullName evidence="4">Benzoate-CoA ligase family protein</fullName>
    </submittedName>
</protein>
<dbReference type="AlphaFoldDB" id="A0A951QDH5"/>
<dbReference type="SUPFAM" id="SSF56801">
    <property type="entry name" value="Acetyl-CoA synthetase-like"/>
    <property type="match status" value="1"/>
</dbReference>
<dbReference type="PANTHER" id="PTHR43352:SF1">
    <property type="entry name" value="ANTHRANILATE--COA LIGASE"/>
    <property type="match status" value="1"/>
</dbReference>
<evidence type="ECO:0000256" key="1">
    <source>
        <dbReference type="ARBA" id="ARBA00022598"/>
    </source>
</evidence>
<gene>
    <name evidence="4" type="ORF">KME15_18970</name>
</gene>
<dbReference type="Pfam" id="PF00501">
    <property type="entry name" value="AMP-binding"/>
    <property type="match status" value="1"/>
</dbReference>
<reference evidence="4" key="1">
    <citation type="submission" date="2021-05" db="EMBL/GenBank/DDBJ databases">
        <authorList>
            <person name="Pietrasiak N."/>
            <person name="Ward R."/>
            <person name="Stajich J.E."/>
            <person name="Kurbessoian T."/>
        </authorList>
    </citation>
    <scope>NUCLEOTIDE SEQUENCE</scope>
    <source>
        <strain evidence="4">UHER 2000/2452</strain>
    </source>
</reference>
<dbReference type="Proteomes" id="UP000757435">
    <property type="component" value="Unassembled WGS sequence"/>
</dbReference>
<proteinExistence type="predicted"/>
<dbReference type="InterPro" id="IPR011957">
    <property type="entry name" value="Benz_CoA_lig"/>
</dbReference>
<evidence type="ECO:0000313" key="4">
    <source>
        <dbReference type="EMBL" id="MBW4660761.1"/>
    </source>
</evidence>
<dbReference type="EMBL" id="JAHHHD010000025">
    <property type="protein sequence ID" value="MBW4660761.1"/>
    <property type="molecule type" value="Genomic_DNA"/>
</dbReference>
<feature type="domain" description="AMP-dependent synthetase/ligase" evidence="2">
    <location>
        <begin position="24"/>
        <end position="374"/>
    </location>
</feature>
<dbReference type="InterPro" id="IPR045851">
    <property type="entry name" value="AMP-bd_C_sf"/>
</dbReference>
<dbReference type="GO" id="GO:0016878">
    <property type="term" value="F:acid-thiol ligase activity"/>
    <property type="evidence" value="ECO:0007669"/>
    <property type="project" value="TreeGrafter"/>
</dbReference>
<accession>A0A951QDH5</accession>
<dbReference type="Gene3D" id="3.30.300.30">
    <property type="match status" value="1"/>
</dbReference>
<dbReference type="NCBIfam" id="TIGR02262">
    <property type="entry name" value="benz_CoA_lig"/>
    <property type="match status" value="1"/>
</dbReference>
<feature type="domain" description="AMP-binding enzyme C-terminal" evidence="3">
    <location>
        <begin position="424"/>
        <end position="503"/>
    </location>
</feature>
<dbReference type="Gene3D" id="2.30.38.10">
    <property type="entry name" value="Luciferase, Domain 3"/>
    <property type="match status" value="1"/>
</dbReference>
<evidence type="ECO:0000259" key="3">
    <source>
        <dbReference type="Pfam" id="PF13193"/>
    </source>
</evidence>
<evidence type="ECO:0000259" key="2">
    <source>
        <dbReference type="Pfam" id="PF00501"/>
    </source>
</evidence>
<dbReference type="InterPro" id="IPR000873">
    <property type="entry name" value="AMP-dep_synth/lig_dom"/>
</dbReference>
<dbReference type="PANTHER" id="PTHR43352">
    <property type="entry name" value="ACETYL-COA SYNTHETASE"/>
    <property type="match status" value="1"/>
</dbReference>
<organism evidence="4 5">
    <name type="scientific">Drouetiella hepatica Uher 2000/2452</name>
    <dbReference type="NCBI Taxonomy" id="904376"/>
    <lineage>
        <taxon>Bacteria</taxon>
        <taxon>Bacillati</taxon>
        <taxon>Cyanobacteriota</taxon>
        <taxon>Cyanophyceae</taxon>
        <taxon>Oculatellales</taxon>
        <taxon>Oculatellaceae</taxon>
        <taxon>Drouetiella</taxon>
    </lineage>
</organism>
<reference evidence="4" key="2">
    <citation type="journal article" date="2022" name="Microbiol. Resour. Announc.">
        <title>Metagenome Sequencing to Explore Phylogenomics of Terrestrial Cyanobacteria.</title>
        <authorList>
            <person name="Ward R.D."/>
            <person name="Stajich J.E."/>
            <person name="Johansen J.R."/>
            <person name="Huntemann M."/>
            <person name="Clum A."/>
            <person name="Foster B."/>
            <person name="Foster B."/>
            <person name="Roux S."/>
            <person name="Palaniappan K."/>
            <person name="Varghese N."/>
            <person name="Mukherjee S."/>
            <person name="Reddy T.B.K."/>
            <person name="Daum C."/>
            <person name="Copeland A."/>
            <person name="Chen I.A."/>
            <person name="Ivanova N.N."/>
            <person name="Kyrpides N.C."/>
            <person name="Shapiro N."/>
            <person name="Eloe-Fadrosh E.A."/>
            <person name="Pietrasiak N."/>
        </authorList>
    </citation>
    <scope>NUCLEOTIDE SEQUENCE</scope>
    <source>
        <strain evidence="4">UHER 2000/2452</strain>
    </source>
</reference>
<keyword evidence="1 4" id="KW-0436">Ligase</keyword>
<comment type="caution">
    <text evidence="4">The sequence shown here is derived from an EMBL/GenBank/DDBJ whole genome shotgun (WGS) entry which is preliminary data.</text>
</comment>
<dbReference type="InterPro" id="IPR025110">
    <property type="entry name" value="AMP-bd_C"/>
</dbReference>
<dbReference type="GO" id="GO:0044550">
    <property type="term" value="P:secondary metabolite biosynthetic process"/>
    <property type="evidence" value="ECO:0007669"/>
    <property type="project" value="TreeGrafter"/>
</dbReference>
<sequence>MESISERLPKVFNVAAYFLESSLAAENSQRVALFYQDKTYTYSQLNCFVQRAAQVFLNFGLEQENRVAILLPDTPELVFAFWGAIWLGIIPVPINTACSVDEVQYILQDSRAKLLITTQDWQAKLAPISSAFLQHRLLQDGETPFLSLLTQQADEAVPCAKTLRDEPAFWLYTSGSTGKPKGVIHLHQSMVVCAENYAKSTLKLHREDITYSVANMPFAYGLGNTLYMPMAVGSATILSDASNAFDIVADIQRYKPTVFFGIPSVYANLLAVQEIAPLDASSLRLCVSAAEQLPESIWRQWQETYNQEICEGIGTTEFLHIFLSNPSGACKPGTSGRPVPGYEVQVLDDRGHPCAAGEIGNLVVSGESLMLGYWNRLRETRQALYGTTMRTGDKYQFDADGYFKFMGRQDDLFKVNGQWVSPMEIEDVLHQHPQVLEVAIVPESADGEQLTQVVAYVSLKSGQTPSPELEVNLCQFAKQRLPHFKAPKVVRFVEHLPRTPTGKIHRKAIANYR</sequence>
<dbReference type="Pfam" id="PF13193">
    <property type="entry name" value="AMP-binding_C"/>
    <property type="match status" value="1"/>
</dbReference>
<name>A0A951QDH5_9CYAN</name>
<dbReference type="GO" id="GO:0016405">
    <property type="term" value="F:CoA-ligase activity"/>
    <property type="evidence" value="ECO:0007669"/>
    <property type="project" value="InterPro"/>
</dbReference>
<evidence type="ECO:0000313" key="5">
    <source>
        <dbReference type="Proteomes" id="UP000757435"/>
    </source>
</evidence>
<dbReference type="Gene3D" id="3.40.50.12820">
    <property type="match status" value="1"/>
</dbReference>
<dbReference type="GO" id="GO:0005524">
    <property type="term" value="F:ATP binding"/>
    <property type="evidence" value="ECO:0007669"/>
    <property type="project" value="InterPro"/>
</dbReference>
<dbReference type="Gene3D" id="3.40.50.980">
    <property type="match status" value="1"/>
</dbReference>